<accession>A0A7C4GFQ8</accession>
<keyword evidence="1" id="KW-1133">Transmembrane helix</keyword>
<feature type="transmembrane region" description="Helical" evidence="1">
    <location>
        <begin position="90"/>
        <end position="115"/>
    </location>
</feature>
<organism evidence="2">
    <name type="scientific">candidate division WOR-3 bacterium</name>
    <dbReference type="NCBI Taxonomy" id="2052148"/>
    <lineage>
        <taxon>Bacteria</taxon>
        <taxon>Bacteria division WOR-3</taxon>
    </lineage>
</organism>
<feature type="transmembrane region" description="Helical" evidence="1">
    <location>
        <begin position="55"/>
        <end position="78"/>
    </location>
</feature>
<feature type="transmembrane region" description="Helical" evidence="1">
    <location>
        <begin position="6"/>
        <end position="24"/>
    </location>
</feature>
<protein>
    <submittedName>
        <fullName evidence="2">CvpA family protein</fullName>
    </submittedName>
</protein>
<proteinExistence type="predicted"/>
<reference evidence="2" key="1">
    <citation type="journal article" date="2020" name="mSystems">
        <title>Genome- and Community-Level Interaction Insights into Carbon Utilization and Element Cycling Functions of Hydrothermarchaeota in Hydrothermal Sediment.</title>
        <authorList>
            <person name="Zhou Z."/>
            <person name="Liu Y."/>
            <person name="Xu W."/>
            <person name="Pan J."/>
            <person name="Luo Z.H."/>
            <person name="Li M."/>
        </authorList>
    </citation>
    <scope>NUCLEOTIDE SEQUENCE [LARGE SCALE GENOMIC DNA]</scope>
    <source>
        <strain evidence="2">SpSt-488</strain>
    </source>
</reference>
<keyword evidence="1" id="KW-0472">Membrane</keyword>
<keyword evidence="1" id="KW-0812">Transmembrane</keyword>
<name>A0A7C4GFQ8_UNCW3</name>
<sequence>MNPVDPAIVLLVGLAVFAEVRRGLALALVDVGRLVLGLVGGMLAYMLVFSLSHDYLAGLIAFSVGVTGVVAGLAALVRALEFNPGWGRRWIARVGAGVIGLGLGLCISFVILPVLGRLPGSSDAVAQSRLARPFLEAVPKLHHAADVLNLDLPQLSSRPALFEEEGSRTITELGPRVNFMRLDGAMCIECRSAVKFEGYFRTAGVRVSPRFRCPNCGRVSDGCQTFEGFHAMYGVCPQEAVRPGFGLDCGVWSNDRPVLPLGDCPVDRPNGSEE</sequence>
<comment type="caution">
    <text evidence="2">The sequence shown here is derived from an EMBL/GenBank/DDBJ whole genome shotgun (WGS) entry which is preliminary data.</text>
</comment>
<dbReference type="EMBL" id="DSUT01000043">
    <property type="protein sequence ID" value="HGK27795.1"/>
    <property type="molecule type" value="Genomic_DNA"/>
</dbReference>
<gene>
    <name evidence="2" type="ORF">ENS41_02440</name>
</gene>
<dbReference type="AlphaFoldDB" id="A0A7C4GFQ8"/>
<feature type="transmembrane region" description="Helical" evidence="1">
    <location>
        <begin position="31"/>
        <end position="49"/>
    </location>
</feature>
<evidence type="ECO:0000313" key="2">
    <source>
        <dbReference type="EMBL" id="HGK27795.1"/>
    </source>
</evidence>
<evidence type="ECO:0000256" key="1">
    <source>
        <dbReference type="SAM" id="Phobius"/>
    </source>
</evidence>